<reference evidence="2 3" key="2">
    <citation type="journal article" date="2009" name="Proc. Natl. Acad. Sci. U.S.A.">
        <title>On the chimeric nature, thermophilic origin, and phylogenetic placement of the Thermotogales.</title>
        <authorList>
            <person name="Zhaxybayeva O."/>
            <person name="Swithers K.S."/>
            <person name="Lapierre P."/>
            <person name="Fournier G.P."/>
            <person name="Bickhart D.M."/>
            <person name="DeBoy R.T."/>
            <person name="Nelson K.E."/>
            <person name="Nesbo C.L."/>
            <person name="Doolittle W.F."/>
            <person name="Gogarten J.P."/>
            <person name="Noll K.M."/>
        </authorList>
    </citation>
    <scope>NUCLEOTIDE SEQUENCE [LARGE SCALE GENOMIC DNA]</scope>
    <source>
        <strain evidence="3">ATCC 35602 / DSM 5306 / Rt17-B1</strain>
    </source>
</reference>
<proteinExistence type="predicted"/>
<organism evidence="2 3">
    <name type="scientific">Fervidobacterium nodosum (strain ATCC 35602 / DSM 5306 / Rt17-B1)</name>
    <dbReference type="NCBI Taxonomy" id="381764"/>
    <lineage>
        <taxon>Bacteria</taxon>
        <taxon>Thermotogati</taxon>
        <taxon>Thermotogota</taxon>
        <taxon>Thermotogae</taxon>
        <taxon>Thermotogales</taxon>
        <taxon>Fervidobacteriaceae</taxon>
        <taxon>Fervidobacterium</taxon>
    </lineage>
</organism>
<reference evidence="2 3" key="1">
    <citation type="submission" date="2007-07" db="EMBL/GenBank/DDBJ databases">
        <title>Complete sequence of Fervidobacterium nodosum Rt17-B1.</title>
        <authorList>
            <consortium name="US DOE Joint Genome Institute"/>
            <person name="Copeland A."/>
            <person name="Lucas S."/>
            <person name="Lapidus A."/>
            <person name="Barry K."/>
            <person name="Glavina del Rio T."/>
            <person name="Dalin E."/>
            <person name="Tice H."/>
            <person name="Pitluck S."/>
            <person name="Saunders E."/>
            <person name="Brettin T."/>
            <person name="Bruce D."/>
            <person name="Detter J.C."/>
            <person name="Han C."/>
            <person name="Schmutz J."/>
            <person name="Larimer F."/>
            <person name="Land M."/>
            <person name="Hauser L."/>
            <person name="Kyrpides N."/>
            <person name="Mikhailova N."/>
            <person name="Nelson K."/>
            <person name="Gogarten J.P."/>
            <person name="Noll K."/>
            <person name="Richardson P."/>
        </authorList>
    </citation>
    <scope>NUCLEOTIDE SEQUENCE [LARGE SCALE GENOMIC DNA]</scope>
    <source>
        <strain evidence="3">ATCC 35602 / DSM 5306 / Rt17-B1</strain>
    </source>
</reference>
<dbReference type="STRING" id="381764.Fnod_1577"/>
<feature type="transmembrane region" description="Helical" evidence="1">
    <location>
        <begin position="20"/>
        <end position="40"/>
    </location>
</feature>
<accession>A7HND7</accession>
<dbReference type="Proteomes" id="UP000002415">
    <property type="component" value="Chromosome"/>
</dbReference>
<name>A7HND7_FERNB</name>
<keyword evidence="1" id="KW-0812">Transmembrane</keyword>
<dbReference type="HOGENOM" id="CLU_917497_0_0_0"/>
<evidence type="ECO:0000313" key="3">
    <source>
        <dbReference type="Proteomes" id="UP000002415"/>
    </source>
</evidence>
<dbReference type="AlphaFoldDB" id="A7HND7"/>
<dbReference type="eggNOG" id="ENOG5033PAG">
    <property type="taxonomic scope" value="Bacteria"/>
</dbReference>
<gene>
    <name evidence="2" type="ordered locus">Fnod_1577</name>
</gene>
<protein>
    <submittedName>
        <fullName evidence="2">Uncharacterized protein</fullName>
    </submittedName>
</protein>
<evidence type="ECO:0000256" key="1">
    <source>
        <dbReference type="SAM" id="Phobius"/>
    </source>
</evidence>
<keyword evidence="1" id="KW-1133">Transmembrane helix</keyword>
<keyword evidence="1" id="KW-0472">Membrane</keyword>
<dbReference type="EMBL" id="CP000771">
    <property type="protein sequence ID" value="ABS61420.1"/>
    <property type="molecule type" value="Genomic_DNA"/>
</dbReference>
<keyword evidence="3" id="KW-1185">Reference proteome</keyword>
<dbReference type="KEGG" id="fno:Fnod_1577"/>
<sequence>MKSKCVNKEEKYRKREGINYIILLNITNVFLILINLITIYLYGFRFQNFLVYLISAAIYYLYRKNLPEIIVFTLSYPLAWLYMIPLKNEEIEDFFNIPLMPEIVMKIDKEALSTLPIKTVLTIGAISERKAVTYDIFAQVTRGINIEQNMKYLQQLLKDPHMDVSLYAGQALEDIENYFEYHISKTKNENTIHSCLFIYNYLRTGILRGSLKEKYKLLLMEKLGKVSDRVHLYYEMMYYLTGDINYLLESFKKTKNMEHLRLFVFEKLKRQDYKEARAILFQHTKALVRDISNLISNSRK</sequence>
<evidence type="ECO:0000313" key="2">
    <source>
        <dbReference type="EMBL" id="ABS61420.1"/>
    </source>
</evidence>